<protein>
    <submittedName>
        <fullName evidence="3">(pine wood nematode) hypothetical protein</fullName>
    </submittedName>
</protein>
<dbReference type="InterPro" id="IPR002404">
    <property type="entry name" value="IRS_PTB"/>
</dbReference>
<reference evidence="3" key="1">
    <citation type="submission" date="2020-09" db="EMBL/GenBank/DDBJ databases">
        <authorList>
            <person name="Kikuchi T."/>
        </authorList>
    </citation>
    <scope>NUCLEOTIDE SEQUENCE</scope>
    <source>
        <strain evidence="3">Ka4C1</strain>
    </source>
</reference>
<evidence type="ECO:0000313" key="3">
    <source>
        <dbReference type="EMBL" id="CAD5217885.1"/>
    </source>
</evidence>
<dbReference type="SMART" id="SM00310">
    <property type="entry name" value="PTBI"/>
    <property type="match status" value="1"/>
</dbReference>
<feature type="region of interest" description="Disordered" evidence="1">
    <location>
        <begin position="153"/>
        <end position="185"/>
    </location>
</feature>
<comment type="caution">
    <text evidence="3">The sequence shown here is derived from an EMBL/GenBank/DDBJ whole genome shotgun (WGS) entry which is preliminary data.</text>
</comment>
<dbReference type="GO" id="GO:0005104">
    <property type="term" value="F:fibroblast growth factor receptor binding"/>
    <property type="evidence" value="ECO:0007669"/>
    <property type="project" value="TreeGrafter"/>
</dbReference>
<dbReference type="PANTHER" id="PTHR21258">
    <property type="entry name" value="DOCKING PROTEIN RELATED"/>
    <property type="match status" value="1"/>
</dbReference>
<dbReference type="Proteomes" id="UP000582659">
    <property type="component" value="Unassembled WGS sequence"/>
</dbReference>
<evidence type="ECO:0000256" key="1">
    <source>
        <dbReference type="SAM" id="MobiDB-lite"/>
    </source>
</evidence>
<dbReference type="SMR" id="A0A7I8WZK4"/>
<organism evidence="3 4">
    <name type="scientific">Bursaphelenchus xylophilus</name>
    <name type="common">Pinewood nematode worm</name>
    <name type="synonym">Aphelenchoides xylophilus</name>
    <dbReference type="NCBI Taxonomy" id="6326"/>
    <lineage>
        <taxon>Eukaryota</taxon>
        <taxon>Metazoa</taxon>
        <taxon>Ecdysozoa</taxon>
        <taxon>Nematoda</taxon>
        <taxon>Chromadorea</taxon>
        <taxon>Rhabditida</taxon>
        <taxon>Tylenchina</taxon>
        <taxon>Tylenchomorpha</taxon>
        <taxon>Aphelenchoidea</taxon>
        <taxon>Aphelenchoididae</taxon>
        <taxon>Bursaphelenchus</taxon>
    </lineage>
</organism>
<accession>A0A7I8WZK4</accession>
<dbReference type="OrthoDB" id="6279276at2759"/>
<feature type="compositionally biased region" description="Pro residues" evidence="1">
    <location>
        <begin position="374"/>
        <end position="383"/>
    </location>
</feature>
<keyword evidence="4" id="KW-1185">Reference proteome</keyword>
<dbReference type="Proteomes" id="UP000659654">
    <property type="component" value="Unassembled WGS sequence"/>
</dbReference>
<feature type="region of interest" description="Disordered" evidence="1">
    <location>
        <begin position="323"/>
        <end position="417"/>
    </location>
</feature>
<gene>
    <name evidence="3" type="ORF">BXYJ_LOCUS5278</name>
</gene>
<dbReference type="GO" id="GO:0005737">
    <property type="term" value="C:cytoplasm"/>
    <property type="evidence" value="ECO:0007669"/>
    <property type="project" value="TreeGrafter"/>
</dbReference>
<dbReference type="Pfam" id="PF02174">
    <property type="entry name" value="IRS"/>
    <property type="match status" value="1"/>
</dbReference>
<feature type="compositionally biased region" description="Polar residues" evidence="1">
    <location>
        <begin position="172"/>
        <end position="181"/>
    </location>
</feature>
<evidence type="ECO:0000259" key="2">
    <source>
        <dbReference type="PROSITE" id="PS51064"/>
    </source>
</evidence>
<dbReference type="InterPro" id="IPR011993">
    <property type="entry name" value="PH-like_dom_sf"/>
</dbReference>
<dbReference type="PROSITE" id="PS51064">
    <property type="entry name" value="IRS_PTB"/>
    <property type="match status" value="1"/>
</dbReference>
<feature type="domain" description="IRS-type PTB" evidence="2">
    <location>
        <begin position="13"/>
        <end position="116"/>
    </location>
</feature>
<dbReference type="GO" id="GO:0008543">
    <property type="term" value="P:fibroblast growth factor receptor signaling pathway"/>
    <property type="evidence" value="ECO:0007669"/>
    <property type="project" value="TreeGrafter"/>
</dbReference>
<dbReference type="EMBL" id="CAJFDI010000002">
    <property type="protein sequence ID" value="CAD5217885.1"/>
    <property type="molecule type" value="Genomic_DNA"/>
</dbReference>
<dbReference type="GO" id="GO:0005068">
    <property type="term" value="F:transmembrane receptor protein tyrosine kinase adaptor activity"/>
    <property type="evidence" value="ECO:0007669"/>
    <property type="project" value="TreeGrafter"/>
</dbReference>
<name>A0A7I8WZK4_BURXY</name>
<dbReference type="AlphaFoldDB" id="A0A7I8WZK4"/>
<evidence type="ECO:0000313" key="4">
    <source>
        <dbReference type="Proteomes" id="UP000659654"/>
    </source>
</evidence>
<dbReference type="Gene3D" id="2.30.29.30">
    <property type="entry name" value="Pleckstrin-homology domain (PH domain)/Phosphotyrosine-binding domain (PTB)"/>
    <property type="match status" value="1"/>
</dbReference>
<dbReference type="EMBL" id="CAJFCV020000002">
    <property type="protein sequence ID" value="CAG9101905.1"/>
    <property type="molecule type" value="Genomic_DNA"/>
</dbReference>
<feature type="compositionally biased region" description="Polar residues" evidence="1">
    <location>
        <begin position="393"/>
        <end position="408"/>
    </location>
</feature>
<sequence length="460" mass="51573">MGNSNSNGKVMRIESFANDPTAFRVFVKKRNKFIPGWLKVNEDEIVFFRTATQPQFWPLAFLRRYGYTCAGVFFFESGRRCATGEGLHTFQSHQAEKIFHIVQSRIRSEEFARSRASSVVQHRLNSVAGPATNTKIHPVQRFCSEGATNPFLLRRNPSNSQRNPLGTGPMMHSSSSTNVHSTAIRERPRSVVSAIEYDVNRVNKTPNIMNNSYSSAVNSLWSSQQRLEGEIVNEHIINNGYETYQSCGSERYMRPYPAPPLSDQLKYHSYVNVELPDPRYYRETSVASDLMSSASARVPPRARIQPVAPFMTQSMTQSMIATPTKPQAFDPPGESFPAIDRGRPASTNAQPARPIPVPQKPPMEYIQVPLSNRPQPPSNPPNGPIELTKRPPSISQRSDCSSVISASPSMGDRSVLSAPPSSRVNYALIDFNKTKALEQFSNVKQKAAEKLRNSRFIRKH</sequence>
<dbReference type="SUPFAM" id="SSF50729">
    <property type="entry name" value="PH domain-like"/>
    <property type="match status" value="1"/>
</dbReference>
<dbReference type="InterPro" id="IPR050996">
    <property type="entry name" value="Docking_Protein_DOK"/>
</dbReference>
<dbReference type="SMART" id="SM01244">
    <property type="entry name" value="IRS"/>
    <property type="match status" value="1"/>
</dbReference>
<dbReference type="PANTHER" id="PTHR21258:SF55">
    <property type="entry name" value="FI23523P1"/>
    <property type="match status" value="1"/>
</dbReference>
<proteinExistence type="predicted"/>